<dbReference type="VEuPathDB" id="FungiDB:CTRG_01120"/>
<evidence type="ECO:0000256" key="4">
    <source>
        <dbReference type="SAM" id="MobiDB-lite"/>
    </source>
</evidence>
<dbReference type="PANTHER" id="PTHR10529">
    <property type="entry name" value="AP COMPLEX SUBUNIT MU"/>
    <property type="match status" value="1"/>
</dbReference>
<gene>
    <name evidence="6" type="ORF">CTRG_01120</name>
</gene>
<sequence length="677" mass="78820">MISAIYVLYLSEDQDADEFHQIELLLNRRFQENIPCNQIIIQNFHDLLTNLQPYEQVPILYHDQLSYVYIRCDNGVILLAVISKNVNVMSVITFLNQLHVILIHYLCNSKLNNDTHKPLNKDIIIDNITLIMEVLDECLDYGLLQVTDYKLLEEYIKVMPNMPKVDTTNGYYESSESDDSDHDEVNNDKSKRKTRSKKKNNKKNKKEEIKSTHNQAVRTDVIEKHADVINSSILRTYSSAINWRPKGIFYAKNEIFIDIIEDCEFVYDLGTGVIKRNEIFGTCVVKSYLSGMPICRIGFNEKYMTRIEDDYEEGDEDQVEKKSSESTPVPDNLLKLEDTGIKDDDEEEEREGEDEEEEEEEVTESMQVSSGDVTATASILQRRPKHKIPIRNIQFHQCIELSKIYKENLVTFIPPDDKFILMTYNVEQQKQKRKMPLVMVKPTFKVLSESGKLQVMCILNTNFHRRRHCKNLVIRIPINPHYFELDPNDTDLKYKTELGEVTFKIDSYELIWKIDSIDGKKIVRMMTELALVNSQSVDQEKVRDYVVRKITKPITTATADELQGDIDTGKEELDEFYGVNGKSSSSVKRITSKIKGGYFNDDIRVHFKLPMLTYSGLKLSYLSVEEEQMKYPCFPWVRYLTKSIDHYESDVTIENQKFSGKCCDYRFKLAMNCFTFA</sequence>
<evidence type="ECO:0000313" key="6">
    <source>
        <dbReference type="EMBL" id="EER34260.1"/>
    </source>
</evidence>
<dbReference type="GeneID" id="8295844"/>
<dbReference type="GO" id="GO:0030117">
    <property type="term" value="C:membrane coat"/>
    <property type="evidence" value="ECO:0007669"/>
    <property type="project" value="UniProtKB-ARBA"/>
</dbReference>
<feature type="domain" description="MHD" evidence="5">
    <location>
        <begin position="252"/>
        <end position="650"/>
    </location>
</feature>
<dbReference type="KEGG" id="ctp:CTRG_01120"/>
<dbReference type="Gene3D" id="3.30.450.60">
    <property type="match status" value="1"/>
</dbReference>
<feature type="compositionally biased region" description="Basic residues" evidence="4">
    <location>
        <begin position="190"/>
        <end position="204"/>
    </location>
</feature>
<keyword evidence="3" id="KW-0472">Membrane</keyword>
<proteinExistence type="predicted"/>
<dbReference type="RefSeq" id="XP_002546815.1">
    <property type="nucleotide sequence ID" value="XM_002546769.1"/>
</dbReference>
<organism evidence="6 7">
    <name type="scientific">Candida tropicalis (strain ATCC MYA-3404 / T1)</name>
    <name type="common">Yeast</name>
    <dbReference type="NCBI Taxonomy" id="294747"/>
    <lineage>
        <taxon>Eukaryota</taxon>
        <taxon>Fungi</taxon>
        <taxon>Dikarya</taxon>
        <taxon>Ascomycota</taxon>
        <taxon>Saccharomycotina</taxon>
        <taxon>Pichiomycetes</taxon>
        <taxon>Debaryomycetaceae</taxon>
        <taxon>Candida/Lodderomyces clade</taxon>
        <taxon>Candida</taxon>
    </lineage>
</organism>
<dbReference type="GO" id="GO:0012505">
    <property type="term" value="C:endomembrane system"/>
    <property type="evidence" value="ECO:0007669"/>
    <property type="project" value="UniProtKB-SubCell"/>
</dbReference>
<protein>
    <recommendedName>
        <fullName evidence="5">MHD domain-containing protein</fullName>
    </recommendedName>
</protein>
<dbReference type="InterPro" id="IPR028565">
    <property type="entry name" value="MHD"/>
</dbReference>
<evidence type="ECO:0000256" key="1">
    <source>
        <dbReference type="ARBA" id="ARBA00004308"/>
    </source>
</evidence>
<dbReference type="InterPro" id="IPR050431">
    <property type="entry name" value="Adaptor_comp_med_subunit"/>
</dbReference>
<evidence type="ECO:0000259" key="5">
    <source>
        <dbReference type="PROSITE" id="PS51072"/>
    </source>
</evidence>
<dbReference type="Proteomes" id="UP000002037">
    <property type="component" value="Unassembled WGS sequence"/>
</dbReference>
<dbReference type="InterPro" id="IPR011012">
    <property type="entry name" value="Longin-like_dom_sf"/>
</dbReference>
<dbReference type="HOGENOM" id="CLU_026996_0_2_1"/>
<dbReference type="Gene3D" id="2.60.40.1170">
    <property type="entry name" value="Mu homology domain, subdomain B"/>
    <property type="match status" value="2"/>
</dbReference>
<name>C5M5J0_CANTT</name>
<keyword evidence="2" id="KW-0813">Transport</keyword>
<dbReference type="Pfam" id="PF00928">
    <property type="entry name" value="Adap_comp_sub"/>
    <property type="match status" value="1"/>
</dbReference>
<dbReference type="InterPro" id="IPR036168">
    <property type="entry name" value="AP2_Mu_C_sf"/>
</dbReference>
<accession>C5M5J0</accession>
<feature type="region of interest" description="Disordered" evidence="4">
    <location>
        <begin position="311"/>
        <end position="370"/>
    </location>
</feature>
<dbReference type="OrthoDB" id="10259133at2759"/>
<dbReference type="AlphaFoldDB" id="C5M5J0"/>
<dbReference type="SUPFAM" id="SSF49447">
    <property type="entry name" value="Second domain of Mu2 adaptin subunit (ap50) of ap2 adaptor"/>
    <property type="match status" value="1"/>
</dbReference>
<dbReference type="STRING" id="294747.C5M5J0"/>
<comment type="subcellular location">
    <subcellularLocation>
        <location evidence="1">Endomembrane system</location>
    </subcellularLocation>
</comment>
<dbReference type="SUPFAM" id="SSF64356">
    <property type="entry name" value="SNARE-like"/>
    <property type="match status" value="1"/>
</dbReference>
<evidence type="ECO:0000256" key="3">
    <source>
        <dbReference type="ARBA" id="ARBA00023136"/>
    </source>
</evidence>
<evidence type="ECO:0000256" key="2">
    <source>
        <dbReference type="ARBA" id="ARBA00022448"/>
    </source>
</evidence>
<evidence type="ECO:0000313" key="7">
    <source>
        <dbReference type="Proteomes" id="UP000002037"/>
    </source>
</evidence>
<dbReference type="EMBL" id="GG692396">
    <property type="protein sequence ID" value="EER34260.1"/>
    <property type="molecule type" value="Genomic_DNA"/>
</dbReference>
<dbReference type="PROSITE" id="PS51072">
    <property type="entry name" value="MHD"/>
    <property type="match status" value="1"/>
</dbReference>
<keyword evidence="7" id="KW-1185">Reference proteome</keyword>
<dbReference type="eggNOG" id="KOG0937">
    <property type="taxonomic scope" value="Eukaryota"/>
</dbReference>
<feature type="compositionally biased region" description="Acidic residues" evidence="4">
    <location>
        <begin position="343"/>
        <end position="363"/>
    </location>
</feature>
<reference evidence="6 7" key="1">
    <citation type="journal article" date="2009" name="Nature">
        <title>Evolution of pathogenicity and sexual reproduction in eight Candida genomes.</title>
        <authorList>
            <person name="Butler G."/>
            <person name="Rasmussen M.D."/>
            <person name="Lin M.F."/>
            <person name="Santos M.A."/>
            <person name="Sakthikumar S."/>
            <person name="Munro C.A."/>
            <person name="Rheinbay E."/>
            <person name="Grabherr M."/>
            <person name="Forche A."/>
            <person name="Reedy J.L."/>
            <person name="Agrafioti I."/>
            <person name="Arnaud M.B."/>
            <person name="Bates S."/>
            <person name="Brown A.J."/>
            <person name="Brunke S."/>
            <person name="Costanzo M.C."/>
            <person name="Fitzpatrick D.A."/>
            <person name="de Groot P.W."/>
            <person name="Harris D."/>
            <person name="Hoyer L.L."/>
            <person name="Hube B."/>
            <person name="Klis F.M."/>
            <person name="Kodira C."/>
            <person name="Lennard N."/>
            <person name="Logue M.E."/>
            <person name="Martin R."/>
            <person name="Neiman A.M."/>
            <person name="Nikolaou E."/>
            <person name="Quail M.A."/>
            <person name="Quinn J."/>
            <person name="Santos M.C."/>
            <person name="Schmitzberger F.F."/>
            <person name="Sherlock G."/>
            <person name="Shah P."/>
            <person name="Silverstein K.A."/>
            <person name="Skrzypek M.S."/>
            <person name="Soll D."/>
            <person name="Staggs R."/>
            <person name="Stansfield I."/>
            <person name="Stumpf M.P."/>
            <person name="Sudbery P.E."/>
            <person name="Srikantha T."/>
            <person name="Zeng Q."/>
            <person name="Berman J."/>
            <person name="Berriman M."/>
            <person name="Heitman J."/>
            <person name="Gow N.A."/>
            <person name="Lorenz M.C."/>
            <person name="Birren B.W."/>
            <person name="Kellis M."/>
            <person name="Cuomo C.A."/>
        </authorList>
    </citation>
    <scope>NUCLEOTIDE SEQUENCE [LARGE SCALE GENOMIC DNA]</scope>
    <source>
        <strain evidence="7">ATCC MYA-3404 / T1</strain>
    </source>
</reference>
<feature type="region of interest" description="Disordered" evidence="4">
    <location>
        <begin position="167"/>
        <end position="214"/>
    </location>
</feature>